<dbReference type="AlphaFoldDB" id="A0A0K9P222"/>
<dbReference type="Proteomes" id="UP000036987">
    <property type="component" value="Unassembled WGS sequence"/>
</dbReference>
<dbReference type="GO" id="GO:0016298">
    <property type="term" value="F:lipase activity"/>
    <property type="evidence" value="ECO:0000318"/>
    <property type="project" value="GO_Central"/>
</dbReference>
<dbReference type="OrthoDB" id="9974421at2759"/>
<protein>
    <submittedName>
        <fullName evidence="8">Triacylglycerol lipase</fullName>
    </submittedName>
</protein>
<keyword evidence="6" id="KW-0325">Glycoprotein</keyword>
<keyword evidence="3" id="KW-0378">Hydrolase</keyword>
<dbReference type="EMBL" id="LFYR01001279">
    <property type="protein sequence ID" value="KMZ63033.1"/>
    <property type="molecule type" value="Genomic_DNA"/>
</dbReference>
<sequence length="241" mass="27049">MSFFISWMKTRIVIASIIFVFPIYASRSSGEITSPVDGICQADIVKTSGHQCQEFEVKTEDGYILSLQRITNGSATTSELRRIPVLIQHGLFMDGMSWMLNSPEESLPLILAGEGYDVWIGNIRGTKWSRRHERLSSSSKEYWNWSWDELKEYDFPTTVEFVSAQTGQPKIHYIGHSLGTLVAIASFSEGKMVKKFLSTVLLSPIGYLDHMTSPLIAFAAKAFVGDAMKLMGMAEFNPKIM</sequence>
<dbReference type="InterPro" id="IPR029058">
    <property type="entry name" value="AB_hydrolase_fold"/>
</dbReference>
<evidence type="ECO:0000313" key="9">
    <source>
        <dbReference type="Proteomes" id="UP000036987"/>
    </source>
</evidence>
<name>A0A0K9P222_ZOSMR</name>
<evidence type="ECO:0000256" key="3">
    <source>
        <dbReference type="ARBA" id="ARBA00022801"/>
    </source>
</evidence>
<comment type="similarity">
    <text evidence="1">Belongs to the AB hydrolase superfamily. Lipase family.</text>
</comment>
<feature type="domain" description="Partial AB-hydrolase lipase" evidence="7">
    <location>
        <begin position="43"/>
        <end position="101"/>
    </location>
</feature>
<evidence type="ECO:0000313" key="8">
    <source>
        <dbReference type="EMBL" id="KMZ63033.1"/>
    </source>
</evidence>
<dbReference type="GO" id="GO:0006629">
    <property type="term" value="P:lipid metabolic process"/>
    <property type="evidence" value="ECO:0000318"/>
    <property type="project" value="GO_Central"/>
</dbReference>
<keyword evidence="9" id="KW-1185">Reference proteome</keyword>
<dbReference type="GO" id="GO:0016042">
    <property type="term" value="P:lipid catabolic process"/>
    <property type="evidence" value="ECO:0007669"/>
    <property type="project" value="UniProtKB-KW"/>
</dbReference>
<evidence type="ECO:0000256" key="6">
    <source>
        <dbReference type="ARBA" id="ARBA00023180"/>
    </source>
</evidence>
<accession>A0A0K9P222</accession>
<dbReference type="Gene3D" id="3.40.50.1820">
    <property type="entry name" value="alpha/beta hydrolase"/>
    <property type="match status" value="1"/>
</dbReference>
<proteinExistence type="inferred from homology"/>
<dbReference type="FunFam" id="3.40.50.1820:FF:000057">
    <property type="entry name" value="Lipase"/>
    <property type="match status" value="1"/>
</dbReference>
<dbReference type="PANTHER" id="PTHR11005">
    <property type="entry name" value="LYSOSOMAL ACID LIPASE-RELATED"/>
    <property type="match status" value="1"/>
</dbReference>
<evidence type="ECO:0000256" key="4">
    <source>
        <dbReference type="ARBA" id="ARBA00022963"/>
    </source>
</evidence>
<keyword evidence="4" id="KW-0442">Lipid degradation</keyword>
<evidence type="ECO:0000259" key="7">
    <source>
        <dbReference type="Pfam" id="PF04083"/>
    </source>
</evidence>
<evidence type="ECO:0000256" key="2">
    <source>
        <dbReference type="ARBA" id="ARBA00022729"/>
    </source>
</evidence>
<keyword evidence="5" id="KW-0443">Lipid metabolism</keyword>
<dbReference type="STRING" id="29655.A0A0K9P222"/>
<comment type="caution">
    <text evidence="8">The sequence shown here is derived from an EMBL/GenBank/DDBJ whole genome shotgun (WGS) entry which is preliminary data.</text>
</comment>
<dbReference type="InterPro" id="IPR006693">
    <property type="entry name" value="AB_hydrolase_lipase"/>
</dbReference>
<reference evidence="9" key="1">
    <citation type="journal article" date="2016" name="Nature">
        <title>The genome of the seagrass Zostera marina reveals angiosperm adaptation to the sea.</title>
        <authorList>
            <person name="Olsen J.L."/>
            <person name="Rouze P."/>
            <person name="Verhelst B."/>
            <person name="Lin Y.-C."/>
            <person name="Bayer T."/>
            <person name="Collen J."/>
            <person name="Dattolo E."/>
            <person name="De Paoli E."/>
            <person name="Dittami S."/>
            <person name="Maumus F."/>
            <person name="Michel G."/>
            <person name="Kersting A."/>
            <person name="Lauritano C."/>
            <person name="Lohaus R."/>
            <person name="Toepel M."/>
            <person name="Tonon T."/>
            <person name="Vanneste K."/>
            <person name="Amirebrahimi M."/>
            <person name="Brakel J."/>
            <person name="Bostroem C."/>
            <person name="Chovatia M."/>
            <person name="Grimwood J."/>
            <person name="Jenkins J.W."/>
            <person name="Jueterbock A."/>
            <person name="Mraz A."/>
            <person name="Stam W.T."/>
            <person name="Tice H."/>
            <person name="Bornberg-Bauer E."/>
            <person name="Green P.J."/>
            <person name="Pearson G.A."/>
            <person name="Procaccini G."/>
            <person name="Duarte C.M."/>
            <person name="Schmutz J."/>
            <person name="Reusch T.B.H."/>
            <person name="Van de Peer Y."/>
        </authorList>
    </citation>
    <scope>NUCLEOTIDE SEQUENCE [LARGE SCALE GENOMIC DNA]</scope>
    <source>
        <strain evidence="9">cv. Finnish</strain>
    </source>
</reference>
<keyword evidence="2" id="KW-0732">Signal</keyword>
<organism evidence="8 9">
    <name type="scientific">Zostera marina</name>
    <name type="common">Eelgrass</name>
    <dbReference type="NCBI Taxonomy" id="29655"/>
    <lineage>
        <taxon>Eukaryota</taxon>
        <taxon>Viridiplantae</taxon>
        <taxon>Streptophyta</taxon>
        <taxon>Embryophyta</taxon>
        <taxon>Tracheophyta</taxon>
        <taxon>Spermatophyta</taxon>
        <taxon>Magnoliopsida</taxon>
        <taxon>Liliopsida</taxon>
        <taxon>Zosteraceae</taxon>
        <taxon>Zostera</taxon>
    </lineage>
</organism>
<gene>
    <name evidence="8" type="ORF">ZOSMA_42G00730</name>
</gene>
<dbReference type="Pfam" id="PF04083">
    <property type="entry name" value="Abhydro_lipase"/>
    <property type="match status" value="1"/>
</dbReference>
<evidence type="ECO:0000256" key="5">
    <source>
        <dbReference type="ARBA" id="ARBA00023098"/>
    </source>
</evidence>
<evidence type="ECO:0000256" key="1">
    <source>
        <dbReference type="ARBA" id="ARBA00010701"/>
    </source>
</evidence>
<dbReference type="SUPFAM" id="SSF53474">
    <property type="entry name" value="alpha/beta-Hydrolases"/>
    <property type="match status" value="1"/>
</dbReference>